<name>A0A9D2AEX7_9FIRM</name>
<evidence type="ECO:0000313" key="4">
    <source>
        <dbReference type="EMBL" id="HIX07298.1"/>
    </source>
</evidence>
<evidence type="ECO:0000256" key="1">
    <source>
        <dbReference type="SAM" id="MobiDB-lite"/>
    </source>
</evidence>
<evidence type="ECO:0000259" key="3">
    <source>
        <dbReference type="Pfam" id="PF18050"/>
    </source>
</evidence>
<reference evidence="4" key="2">
    <citation type="submission" date="2021-04" db="EMBL/GenBank/DDBJ databases">
        <authorList>
            <person name="Gilroy R."/>
        </authorList>
    </citation>
    <scope>NUCLEOTIDE SEQUENCE</scope>
    <source>
        <strain evidence="4">811</strain>
    </source>
</reference>
<evidence type="ECO:0000313" key="5">
    <source>
        <dbReference type="Proteomes" id="UP000824204"/>
    </source>
</evidence>
<proteinExistence type="predicted"/>
<dbReference type="Gene3D" id="2.40.100.20">
    <property type="match status" value="1"/>
</dbReference>
<dbReference type="Pfam" id="PF18050">
    <property type="entry name" value="Cyclophil_like2"/>
    <property type="match status" value="1"/>
</dbReference>
<sequence length="198" mass="21532">MKSFPERNMFRFLRYVLLFLCIVSLFCAAACGAPAADHTQGQGGISSEEGGQQDDQAEQGGRQDLPDGDGQEENLPGQDEVQEGKMYLKIGNTVLTATLADNQAARELAQRLPLTLDLRDYGGFEKVGSLGFSLPRADVSVTAQPGEFVLYQGNQFVLFYGQNTWSFTRLGRIDGMTAQQLQEILGGGNVTVTLSAER</sequence>
<organism evidence="4 5">
    <name type="scientific">Candidatus Borkfalkia faecipullorum</name>
    <dbReference type="NCBI Taxonomy" id="2838510"/>
    <lineage>
        <taxon>Bacteria</taxon>
        <taxon>Bacillati</taxon>
        <taxon>Bacillota</taxon>
        <taxon>Clostridia</taxon>
        <taxon>Christensenellales</taxon>
        <taxon>Christensenellaceae</taxon>
        <taxon>Candidatus Borkfalkia</taxon>
    </lineage>
</organism>
<dbReference type="InterPro" id="IPR029000">
    <property type="entry name" value="Cyclophilin-like_dom_sf"/>
</dbReference>
<dbReference type="InterPro" id="IPR041183">
    <property type="entry name" value="Cyclophilin-like"/>
</dbReference>
<gene>
    <name evidence="4" type="ORF">H9741_02385</name>
</gene>
<accession>A0A9D2AEX7</accession>
<feature type="chain" id="PRO_5038868261" description="Cyclophilin-like domain-containing protein" evidence="2">
    <location>
        <begin position="36"/>
        <end position="198"/>
    </location>
</feature>
<feature type="region of interest" description="Disordered" evidence="1">
    <location>
        <begin position="38"/>
        <end position="77"/>
    </location>
</feature>
<feature type="signal peptide" evidence="2">
    <location>
        <begin position="1"/>
        <end position="35"/>
    </location>
</feature>
<comment type="caution">
    <text evidence="4">The sequence shown here is derived from an EMBL/GenBank/DDBJ whole genome shotgun (WGS) entry which is preliminary data.</text>
</comment>
<evidence type="ECO:0000256" key="2">
    <source>
        <dbReference type="SAM" id="SignalP"/>
    </source>
</evidence>
<feature type="domain" description="Cyclophilin-like" evidence="3">
    <location>
        <begin position="88"/>
        <end position="194"/>
    </location>
</feature>
<protein>
    <recommendedName>
        <fullName evidence="3">Cyclophilin-like domain-containing protein</fullName>
    </recommendedName>
</protein>
<keyword evidence="2" id="KW-0732">Signal</keyword>
<dbReference type="Proteomes" id="UP000824204">
    <property type="component" value="Unassembled WGS sequence"/>
</dbReference>
<dbReference type="SUPFAM" id="SSF50891">
    <property type="entry name" value="Cyclophilin-like"/>
    <property type="match status" value="1"/>
</dbReference>
<dbReference type="AlphaFoldDB" id="A0A9D2AEX7"/>
<reference evidence="4" key="1">
    <citation type="journal article" date="2021" name="PeerJ">
        <title>Extensive microbial diversity within the chicken gut microbiome revealed by metagenomics and culture.</title>
        <authorList>
            <person name="Gilroy R."/>
            <person name="Ravi A."/>
            <person name="Getino M."/>
            <person name="Pursley I."/>
            <person name="Horton D.L."/>
            <person name="Alikhan N.F."/>
            <person name="Baker D."/>
            <person name="Gharbi K."/>
            <person name="Hall N."/>
            <person name="Watson M."/>
            <person name="Adriaenssens E.M."/>
            <person name="Foster-Nyarko E."/>
            <person name="Jarju S."/>
            <person name="Secka A."/>
            <person name="Antonio M."/>
            <person name="Oren A."/>
            <person name="Chaudhuri R.R."/>
            <person name="La Ragione R."/>
            <person name="Hildebrand F."/>
            <person name="Pallen M.J."/>
        </authorList>
    </citation>
    <scope>NUCLEOTIDE SEQUENCE</scope>
    <source>
        <strain evidence="4">811</strain>
    </source>
</reference>
<dbReference type="EMBL" id="DXFX01000031">
    <property type="protein sequence ID" value="HIX07298.1"/>
    <property type="molecule type" value="Genomic_DNA"/>
</dbReference>